<dbReference type="EMBL" id="JARQZJ010000007">
    <property type="protein sequence ID" value="KAK9871832.1"/>
    <property type="molecule type" value="Genomic_DNA"/>
</dbReference>
<feature type="compositionally biased region" description="Low complexity" evidence="1">
    <location>
        <begin position="284"/>
        <end position="305"/>
    </location>
</feature>
<organism evidence="2 3">
    <name type="scientific">Henosepilachna vigintioctopunctata</name>
    <dbReference type="NCBI Taxonomy" id="420089"/>
    <lineage>
        <taxon>Eukaryota</taxon>
        <taxon>Metazoa</taxon>
        <taxon>Ecdysozoa</taxon>
        <taxon>Arthropoda</taxon>
        <taxon>Hexapoda</taxon>
        <taxon>Insecta</taxon>
        <taxon>Pterygota</taxon>
        <taxon>Neoptera</taxon>
        <taxon>Endopterygota</taxon>
        <taxon>Coleoptera</taxon>
        <taxon>Polyphaga</taxon>
        <taxon>Cucujiformia</taxon>
        <taxon>Coccinelloidea</taxon>
        <taxon>Coccinellidae</taxon>
        <taxon>Epilachninae</taxon>
        <taxon>Epilachnini</taxon>
        <taxon>Henosepilachna</taxon>
    </lineage>
</organism>
<gene>
    <name evidence="2" type="ORF">WA026_014289</name>
</gene>
<protein>
    <submittedName>
        <fullName evidence="2">Uncharacterized protein</fullName>
    </submittedName>
</protein>
<dbReference type="AlphaFoldDB" id="A0AAW1TUQ2"/>
<feature type="compositionally biased region" description="Polar residues" evidence="1">
    <location>
        <begin position="267"/>
        <end position="277"/>
    </location>
</feature>
<evidence type="ECO:0000313" key="3">
    <source>
        <dbReference type="Proteomes" id="UP001431783"/>
    </source>
</evidence>
<feature type="region of interest" description="Disordered" evidence="1">
    <location>
        <begin position="266"/>
        <end position="306"/>
    </location>
</feature>
<dbReference type="Proteomes" id="UP001431783">
    <property type="component" value="Unassembled WGS sequence"/>
</dbReference>
<sequence>MLSQKYLKKSSSNSSFDSGVGFSVKNKSTVNSHRSEANFNQHFLQVANSTIEKPLLKKGLMDFNESCQFMPKATPVKMECSSDSENATSSQFSPLACSTQQLKKSEFTSVSSNNNKYDIKRKSSSESDEDTLTPNKIKTEFKQRARGNTKSGKKSKINILENHLIQSDWTELDSDSYLSVVEVRKPVLSYSLCSNIDSEEEIMKSQPKNIIQDIKAVEINKIQKSPDRQKKLKKYQNRHSISMNSEEDEMDINECLSHDVVSEISKPVTSPNKLTATENDDAKSSQQGCNSSSSDSESSESISCNQRHSHAIEATIRHKNPTNFVNGIEGYEKLKNMKNLELGSDDEVYLLQLPKTINPKIMEGISFSLSKKSKLKLGSEKYCIRPQSHNSNLILTSTNTMRTIRPLATLKMEKHQKLKKPEEVVYVESKKQPLPNSIKIRHPLFGAEYQSKIELEKQIKDKLEEACQRFNLKQRKSRKIEKTGIDNELTSKRKKKHGEFEIKQEVFNHEEFEPKKMFPKKNKEHKREIKIKEEIPSIEELELTNIPLKKKKKKKESERTIEEFSIKTEPFEEHFPKSKKQRRKSIFSSTGFLENLDISSFKDDVSKIEPEEPVIKKSESCNAIVNRNENADLINRLLLSAKVKLECSNNKKKSKRK</sequence>
<proteinExistence type="predicted"/>
<feature type="region of interest" description="Disordered" evidence="1">
    <location>
        <begin position="115"/>
        <end position="135"/>
    </location>
</feature>
<comment type="caution">
    <text evidence="2">The sequence shown here is derived from an EMBL/GenBank/DDBJ whole genome shotgun (WGS) entry which is preliminary data.</text>
</comment>
<keyword evidence="3" id="KW-1185">Reference proteome</keyword>
<evidence type="ECO:0000313" key="2">
    <source>
        <dbReference type="EMBL" id="KAK9871832.1"/>
    </source>
</evidence>
<reference evidence="2 3" key="1">
    <citation type="submission" date="2023-03" db="EMBL/GenBank/DDBJ databases">
        <title>Genome insight into feeding habits of ladybird beetles.</title>
        <authorList>
            <person name="Li H.-S."/>
            <person name="Huang Y.-H."/>
            <person name="Pang H."/>
        </authorList>
    </citation>
    <scope>NUCLEOTIDE SEQUENCE [LARGE SCALE GENOMIC DNA]</scope>
    <source>
        <strain evidence="2">SYSU_2023b</strain>
        <tissue evidence="2">Whole body</tissue>
    </source>
</reference>
<accession>A0AAW1TUQ2</accession>
<evidence type="ECO:0000256" key="1">
    <source>
        <dbReference type="SAM" id="MobiDB-lite"/>
    </source>
</evidence>
<name>A0AAW1TUQ2_9CUCU</name>
<feature type="region of interest" description="Disordered" evidence="1">
    <location>
        <begin position="225"/>
        <end position="250"/>
    </location>
</feature>